<evidence type="ECO:0000256" key="2">
    <source>
        <dbReference type="ARBA" id="ARBA00022964"/>
    </source>
</evidence>
<dbReference type="EMBL" id="CCAE010000109">
    <property type="protein sequence ID" value="CDN90627.1"/>
    <property type="molecule type" value="Genomic_DNA"/>
</dbReference>
<reference evidence="8" key="5">
    <citation type="submission" date="2014-11" db="EMBL/GenBank/DDBJ databases">
        <title>Draft genome sequence of Hydrogenophaga intermedia S1.</title>
        <authorList>
            <person name="Gan H.M."/>
            <person name="Chew T.H."/>
            <person name="Stolz A."/>
        </authorList>
    </citation>
    <scope>NUCLEOTIDE SEQUENCE [LARGE SCALE GENOMIC DNA]</scope>
    <source>
        <strain evidence="8">S1</strain>
    </source>
</reference>
<organism evidence="6">
    <name type="scientific">Hydrogenophaga intermedia</name>
    <dbReference type="NCBI Taxonomy" id="65786"/>
    <lineage>
        <taxon>Bacteria</taxon>
        <taxon>Pseudomonadati</taxon>
        <taxon>Pseudomonadota</taxon>
        <taxon>Betaproteobacteria</taxon>
        <taxon>Burkholderiales</taxon>
        <taxon>Comamonadaceae</taxon>
        <taxon>Hydrogenophaga</taxon>
    </lineage>
</organism>
<dbReference type="Gene3D" id="2.60.130.10">
    <property type="entry name" value="Aromatic compound dioxygenase"/>
    <property type="match status" value="1"/>
</dbReference>
<evidence type="ECO:0000313" key="8">
    <source>
        <dbReference type="Proteomes" id="UP000028878"/>
    </source>
</evidence>
<feature type="region of interest" description="Disordered" evidence="4">
    <location>
        <begin position="1"/>
        <end position="22"/>
    </location>
</feature>
<keyword evidence="3 7" id="KW-0560">Oxidoreductase</keyword>
<evidence type="ECO:0000256" key="3">
    <source>
        <dbReference type="ARBA" id="ARBA00023002"/>
    </source>
</evidence>
<dbReference type="AlphaFoldDB" id="Q93PS2"/>
<evidence type="ECO:0000313" key="7">
    <source>
        <dbReference type="EMBL" id="CDN90627.1"/>
    </source>
</evidence>
<dbReference type="Pfam" id="PF00775">
    <property type="entry name" value="Dioxygenase_C"/>
    <property type="match status" value="1"/>
</dbReference>
<evidence type="ECO:0000259" key="5">
    <source>
        <dbReference type="PROSITE" id="PS00083"/>
    </source>
</evidence>
<dbReference type="CDD" id="cd03464">
    <property type="entry name" value="3_4-PCD_beta"/>
    <property type="match status" value="1"/>
</dbReference>
<evidence type="ECO:0000256" key="1">
    <source>
        <dbReference type="ARBA" id="ARBA00007825"/>
    </source>
</evidence>
<dbReference type="RefSeq" id="WP_138820364.1">
    <property type="nucleotide sequence ID" value="NZ_CCAE010000109.1"/>
</dbReference>
<dbReference type="PROSITE" id="PS00083">
    <property type="entry name" value="INTRADIOL_DIOXYGENAS"/>
    <property type="match status" value="1"/>
</dbReference>
<dbReference type="GO" id="GO:0018578">
    <property type="term" value="F:protocatechuate 3,4-dioxygenase activity"/>
    <property type="evidence" value="ECO:0007669"/>
    <property type="project" value="UniProtKB-EC"/>
</dbReference>
<evidence type="ECO:0000256" key="4">
    <source>
        <dbReference type="SAM" id="MobiDB-lite"/>
    </source>
</evidence>
<dbReference type="GO" id="GO:0019619">
    <property type="term" value="P:3,4-dihydroxybenzoate catabolic process"/>
    <property type="evidence" value="ECO:0007669"/>
    <property type="project" value="InterPro"/>
</dbReference>
<dbReference type="EMBL" id="AF312376">
    <property type="protein sequence ID" value="AAK84297.1"/>
    <property type="molecule type" value="Genomic_DNA"/>
</dbReference>
<dbReference type="InterPro" id="IPR000627">
    <property type="entry name" value="Intradiol_dOase_C"/>
</dbReference>
<reference evidence="6" key="1">
    <citation type="journal article" date="2001" name="Mol. Microbiol.">
        <title>Cloning of the genes for a 4-sulphocatechol-oxidizing protocatechuate 3,4-dioxygenase from Hydrogenophaga intermedia S1 and identification of the amino acid residues responsible for the ability to convert 4-sulphocatechol.</title>
        <authorList>
            <person name="Contzen M."/>
            <person name="Burger S."/>
            <person name="Stolz A."/>
        </authorList>
    </citation>
    <scope>NUCLEOTIDE SEQUENCE</scope>
    <source>
        <strain evidence="6">S1</strain>
    </source>
</reference>
<proteinExistence type="inferred from homology"/>
<protein>
    <submittedName>
        <fullName evidence="7">PcaH2, subunit of Type 2 protocatechuate</fullName>
        <ecNumber evidence="7">1.13.11.3</ecNumber>
    </submittedName>
    <submittedName>
        <fullName evidence="6">Protocatechuate 3,4-dioxygenase type II beta subunit PcaH-II</fullName>
    </submittedName>
</protein>
<gene>
    <name evidence="6" type="primary">pcaH2</name>
    <name evidence="7" type="ORF">BN948_05072</name>
</gene>
<dbReference type="Proteomes" id="UP000028878">
    <property type="component" value="Unassembled WGS sequence"/>
</dbReference>
<feature type="domain" description="Intradiol ring-cleavage dioxygenases" evidence="5">
    <location>
        <begin position="85"/>
        <end position="113"/>
    </location>
</feature>
<dbReference type="NCBIfam" id="TIGR02422">
    <property type="entry name" value="protocat_beta"/>
    <property type="match status" value="1"/>
</dbReference>
<accession>Q93PS2</accession>
<reference evidence="8" key="3">
    <citation type="submission" date="2014-02" db="EMBL/GenBank/DDBJ databases">
        <authorList>
            <person name="Gan H."/>
        </authorList>
    </citation>
    <scope>NUCLEOTIDE SEQUENCE [LARGE SCALE GENOMIC DNA]</scope>
    <source>
        <strain evidence="8">S1</strain>
    </source>
</reference>
<evidence type="ECO:0000313" key="6">
    <source>
        <dbReference type="EMBL" id="AAK84297.1"/>
    </source>
</evidence>
<dbReference type="InterPro" id="IPR012785">
    <property type="entry name" value="Protocat_dOase_b"/>
</dbReference>
<name>Q93PS2_HYDIT</name>
<dbReference type="PANTHER" id="PTHR33711">
    <property type="entry name" value="DIOXYGENASE, PUTATIVE (AFU_ORTHOLOGUE AFUA_2G02910)-RELATED"/>
    <property type="match status" value="1"/>
</dbReference>
<comment type="similarity">
    <text evidence="1">Belongs to the intradiol ring-cleavage dioxygenase family.</text>
</comment>
<keyword evidence="2 6" id="KW-0223">Dioxygenase</keyword>
<reference evidence="7" key="4">
    <citation type="submission" date="2014-05" db="EMBL/GenBank/DDBJ databases">
        <title>Draft genome sequence of Hydrogenophaga intermedia S1.</title>
        <authorList>
            <person name="Gan H.M."/>
            <person name="Chew T.H."/>
            <person name="Stolz A."/>
        </authorList>
    </citation>
    <scope>NUCLEOTIDE SEQUENCE [LARGE SCALE GENOMIC DNA]</scope>
    <source>
        <strain evidence="7">S1</strain>
    </source>
</reference>
<dbReference type="GO" id="GO:0008199">
    <property type="term" value="F:ferric iron binding"/>
    <property type="evidence" value="ECO:0007669"/>
    <property type="project" value="InterPro"/>
</dbReference>
<dbReference type="BioCyc" id="MetaCyc:MONOMER-14210"/>
<dbReference type="InterPro" id="IPR015889">
    <property type="entry name" value="Intradiol_dOase_core"/>
</dbReference>
<dbReference type="SUPFAM" id="SSF49482">
    <property type="entry name" value="Aromatic compound dioxygenase"/>
    <property type="match status" value="1"/>
</dbReference>
<reference evidence="7" key="2">
    <citation type="submission" date="2014-02" db="EMBL/GenBank/DDBJ databases">
        <authorList>
            <person name="Madsen J."/>
        </authorList>
    </citation>
    <scope>NUCLEOTIDE SEQUENCE [LARGE SCALE GENOMIC DNA]</scope>
    <source>
        <strain evidence="7">S1</strain>
    </source>
</reference>
<sequence length="241" mass="27098">MITDTPNPLEISTDYPLESTRAHPPMLTPSYVFTRKRAPHRPLRVIPHTLTELSGPIYGHDSVQPLDNDLTKQGEGEPIGERIFVHGQVMDEDGRAIPNTLIEIWQANAAGRYIHALDSHPAPLDPNFYGAGRTVTADDGTYTFTTIKPGPYPIMGLNNYWRPAHIHLSLFGPSFLTRLVTQLYFEGDPLIQHDMIYSTAPESSREAMIAKFDMSATKSEWALAYRFDIVLRSQKNTHIEA</sequence>
<dbReference type="EC" id="1.13.11.3" evidence="7"/>
<dbReference type="InterPro" id="IPR050770">
    <property type="entry name" value="Intradiol_RC_Dioxygenase"/>
</dbReference>
<dbReference type="PANTHER" id="PTHR33711:SF10">
    <property type="entry name" value="INTRADIOL RING-CLEAVAGE DIOXYGENASES DOMAIN-CONTAINING PROTEIN"/>
    <property type="match status" value="1"/>
</dbReference>
<keyword evidence="8" id="KW-1185">Reference proteome</keyword>